<dbReference type="Proteomes" id="UP000215185">
    <property type="component" value="Chromosome 1"/>
</dbReference>
<evidence type="ECO:0000313" key="2">
    <source>
        <dbReference type="Proteomes" id="UP000215185"/>
    </source>
</evidence>
<dbReference type="AlphaFoldDB" id="A0A239SZD4"/>
<dbReference type="RefSeq" id="WP_018374004.1">
    <property type="nucleotide sequence ID" value="NZ_LT906439.1"/>
</dbReference>
<accession>A0A239SZD4</accession>
<dbReference type="OrthoDB" id="2223579at2"/>
<reference evidence="1 2" key="1">
    <citation type="submission" date="2017-06" db="EMBL/GenBank/DDBJ databases">
        <authorList>
            <consortium name="Pathogen Informatics"/>
        </authorList>
    </citation>
    <scope>NUCLEOTIDE SEQUENCE [LARGE SCALE GENOMIC DNA]</scope>
    <source>
        <strain evidence="1 2">NCTC13788</strain>
    </source>
</reference>
<dbReference type="KEGG" id="smen:SAMEA4412692_1925"/>
<keyword evidence="2" id="KW-1185">Reference proteome</keyword>
<proteinExistence type="predicted"/>
<dbReference type="EMBL" id="LT906439">
    <property type="protein sequence ID" value="SNU90602.1"/>
    <property type="molecule type" value="Genomic_DNA"/>
</dbReference>
<protein>
    <submittedName>
        <fullName evidence="1">Phage protein</fullName>
    </submittedName>
</protein>
<dbReference type="STRING" id="1123308.GCA_000380085_01461"/>
<name>A0A239SZD4_9STRE</name>
<sequence>MYRIIELIISQDKLQLFSFLKQTPTRVLKNGQHFKFLYLEPLDSCLVDFYYKGLMVKVVDRLIKLNSWQVVRDYPIALASGDLIGILDDLEGNKLTKTREGQYLPFNGWLFDTITTGLYTKQDTTALIKLMFLHGYDFEQVTQVFSAIVRRKGLAGHFLATMKRIYKEVELG</sequence>
<gene>
    <name evidence="1" type="ORF">SAMEA4412692_01925</name>
</gene>
<organism evidence="1 2">
    <name type="scientific">Streptococcus merionis</name>
    <dbReference type="NCBI Taxonomy" id="400065"/>
    <lineage>
        <taxon>Bacteria</taxon>
        <taxon>Bacillati</taxon>
        <taxon>Bacillota</taxon>
        <taxon>Bacilli</taxon>
        <taxon>Lactobacillales</taxon>
        <taxon>Streptococcaceae</taxon>
        <taxon>Streptococcus</taxon>
    </lineage>
</organism>
<evidence type="ECO:0000313" key="1">
    <source>
        <dbReference type="EMBL" id="SNU90602.1"/>
    </source>
</evidence>